<dbReference type="PANTHER" id="PTHR34203:SF15">
    <property type="entry name" value="SLL1173 PROTEIN"/>
    <property type="match status" value="1"/>
</dbReference>
<reference evidence="2" key="1">
    <citation type="journal article" date="2015" name="Nature">
        <title>Complex archaea that bridge the gap between prokaryotes and eukaryotes.</title>
        <authorList>
            <person name="Spang A."/>
            <person name="Saw J.H."/>
            <person name="Jorgensen S.L."/>
            <person name="Zaremba-Niedzwiedzka K."/>
            <person name="Martijn J."/>
            <person name="Lind A.E."/>
            <person name="van Eijk R."/>
            <person name="Schleper C."/>
            <person name="Guy L."/>
            <person name="Ettema T.J."/>
        </authorList>
    </citation>
    <scope>NUCLEOTIDE SEQUENCE</scope>
</reference>
<comment type="caution">
    <text evidence="2">The sequence shown here is derived from an EMBL/GenBank/DDBJ whole genome shotgun (WGS) entry which is preliminary data.</text>
</comment>
<dbReference type="Gene3D" id="3.40.50.150">
    <property type="entry name" value="Vaccinia Virus protein VP39"/>
    <property type="match status" value="1"/>
</dbReference>
<dbReference type="NCBIfam" id="TIGR01444">
    <property type="entry name" value="fkbM_fam"/>
    <property type="match status" value="1"/>
</dbReference>
<dbReference type="SUPFAM" id="SSF53335">
    <property type="entry name" value="S-adenosyl-L-methionine-dependent methyltransferases"/>
    <property type="match status" value="1"/>
</dbReference>
<proteinExistence type="predicted"/>
<accession>A0A0F9W5W4</accession>
<sequence>MKRLLKLLWHQQQRLPDGLSRALYKQMRKRGYAPAYEFRTDFYGLQYDGNLSNNIDFAIYFYGAFEKPLLYFMRDALHAIAGYEGVFVDVGANVGQHSLFMSQRARSVIAFEPYAPVRERLARQIRLNTIRNITVEPLGLSDETAHQAFYAPTGDNAGIGSFDVSTTDKGNTLLGDLHVIRGDDYFTRNPPDYLHLIKLDVEGYEKPALQGLQKTLQRYRPLIICELTYGNALSFKSRDEIVQCLPENYVLLQFNKRKSDGSKDRRKDGRSRISGAYDLIPYEGPLDKGQDDLIACPLEYRQTIPRVGQ</sequence>
<dbReference type="PANTHER" id="PTHR34203">
    <property type="entry name" value="METHYLTRANSFERASE, FKBM FAMILY PROTEIN"/>
    <property type="match status" value="1"/>
</dbReference>
<evidence type="ECO:0000259" key="1">
    <source>
        <dbReference type="Pfam" id="PF05050"/>
    </source>
</evidence>
<name>A0A0F9W5W4_9ZZZZ</name>
<dbReference type="InterPro" id="IPR052514">
    <property type="entry name" value="SAM-dependent_MTase"/>
</dbReference>
<feature type="domain" description="Methyltransferase FkbM" evidence="1">
    <location>
        <begin position="89"/>
        <end position="231"/>
    </location>
</feature>
<organism evidence="2">
    <name type="scientific">marine sediment metagenome</name>
    <dbReference type="NCBI Taxonomy" id="412755"/>
    <lineage>
        <taxon>unclassified sequences</taxon>
        <taxon>metagenomes</taxon>
        <taxon>ecological metagenomes</taxon>
    </lineage>
</organism>
<gene>
    <name evidence="2" type="ORF">LCGC14_0012160</name>
</gene>
<dbReference type="InterPro" id="IPR029063">
    <property type="entry name" value="SAM-dependent_MTases_sf"/>
</dbReference>
<dbReference type="EMBL" id="LAZR01000002">
    <property type="protein sequence ID" value="KKO11715.1"/>
    <property type="molecule type" value="Genomic_DNA"/>
</dbReference>
<protein>
    <recommendedName>
        <fullName evidence="1">Methyltransferase FkbM domain-containing protein</fullName>
    </recommendedName>
</protein>
<dbReference type="InterPro" id="IPR006342">
    <property type="entry name" value="FkbM_mtfrase"/>
</dbReference>
<dbReference type="AlphaFoldDB" id="A0A0F9W5W4"/>
<evidence type="ECO:0000313" key="2">
    <source>
        <dbReference type="EMBL" id="KKO11715.1"/>
    </source>
</evidence>
<dbReference type="Pfam" id="PF05050">
    <property type="entry name" value="Methyltransf_21"/>
    <property type="match status" value="1"/>
</dbReference>